<feature type="domain" description="HD" evidence="3">
    <location>
        <begin position="14"/>
        <end position="69"/>
    </location>
</feature>
<dbReference type="GO" id="GO:0046872">
    <property type="term" value="F:metal ion binding"/>
    <property type="evidence" value="ECO:0007669"/>
    <property type="project" value="UniProtKB-KW"/>
</dbReference>
<keyword evidence="2" id="KW-0378">Hydrolase</keyword>
<dbReference type="InterPro" id="IPR006674">
    <property type="entry name" value="HD_domain"/>
</dbReference>
<dbReference type="Gene3D" id="1.10.3210.10">
    <property type="entry name" value="Hypothetical protein af1432"/>
    <property type="match status" value="1"/>
</dbReference>
<dbReference type="GO" id="GO:0005737">
    <property type="term" value="C:cytoplasm"/>
    <property type="evidence" value="ECO:0007669"/>
    <property type="project" value="TreeGrafter"/>
</dbReference>
<protein>
    <submittedName>
        <fullName evidence="4">HD domain-containing protein 2</fullName>
    </submittedName>
</protein>
<evidence type="ECO:0000256" key="1">
    <source>
        <dbReference type="ARBA" id="ARBA00022723"/>
    </source>
</evidence>
<dbReference type="OrthoDB" id="10254258at2759"/>
<sequence length="183" mass="21276">MAFQKILNIIIINFHAKFMEYEEQKTKEAKLVKDLDKFDMILQAFEYETDQDRAGTLEEFFKSTEGKFTHPKIIKWIEQLYKERDEKLNFQFDVGTMLLYMIHLALHMGHVVLPSKVFLTCKCPRLNLLAMVRSGHFGIEVATANNVFAWYEQSLASLPQLVEERLYSGFGAVLLHLVRAGKP</sequence>
<name>A0A5B7GDJ9_PORTR</name>
<dbReference type="Proteomes" id="UP000324222">
    <property type="component" value="Unassembled WGS sequence"/>
</dbReference>
<evidence type="ECO:0000313" key="4">
    <source>
        <dbReference type="EMBL" id="MPC54574.1"/>
    </source>
</evidence>
<dbReference type="Pfam" id="PF13023">
    <property type="entry name" value="HD_3"/>
    <property type="match status" value="1"/>
</dbReference>
<dbReference type="AlphaFoldDB" id="A0A5B7GDJ9"/>
<evidence type="ECO:0000259" key="3">
    <source>
        <dbReference type="Pfam" id="PF13023"/>
    </source>
</evidence>
<organism evidence="4 5">
    <name type="scientific">Portunus trituberculatus</name>
    <name type="common">Swimming crab</name>
    <name type="synonym">Neptunus trituberculatus</name>
    <dbReference type="NCBI Taxonomy" id="210409"/>
    <lineage>
        <taxon>Eukaryota</taxon>
        <taxon>Metazoa</taxon>
        <taxon>Ecdysozoa</taxon>
        <taxon>Arthropoda</taxon>
        <taxon>Crustacea</taxon>
        <taxon>Multicrustacea</taxon>
        <taxon>Malacostraca</taxon>
        <taxon>Eumalacostraca</taxon>
        <taxon>Eucarida</taxon>
        <taxon>Decapoda</taxon>
        <taxon>Pleocyemata</taxon>
        <taxon>Brachyura</taxon>
        <taxon>Eubrachyura</taxon>
        <taxon>Portunoidea</taxon>
        <taxon>Portunidae</taxon>
        <taxon>Portuninae</taxon>
        <taxon>Portunus</taxon>
    </lineage>
</organism>
<accession>A0A5B7GDJ9</accession>
<comment type="caution">
    <text evidence="4">The sequence shown here is derived from an EMBL/GenBank/DDBJ whole genome shotgun (WGS) entry which is preliminary data.</text>
</comment>
<dbReference type="InterPro" id="IPR039356">
    <property type="entry name" value="YfbR/HDDC2"/>
</dbReference>
<evidence type="ECO:0000256" key="2">
    <source>
        <dbReference type="ARBA" id="ARBA00022801"/>
    </source>
</evidence>
<gene>
    <name evidence="4" type="primary">hddc2</name>
    <name evidence="4" type="ORF">E2C01_048496</name>
</gene>
<reference evidence="4 5" key="1">
    <citation type="submission" date="2019-05" db="EMBL/GenBank/DDBJ databases">
        <title>Another draft genome of Portunus trituberculatus and its Hox gene families provides insights of decapod evolution.</title>
        <authorList>
            <person name="Jeong J.-H."/>
            <person name="Song I."/>
            <person name="Kim S."/>
            <person name="Choi T."/>
            <person name="Kim D."/>
            <person name="Ryu S."/>
            <person name="Kim W."/>
        </authorList>
    </citation>
    <scope>NUCLEOTIDE SEQUENCE [LARGE SCALE GENOMIC DNA]</scope>
    <source>
        <tissue evidence="4">Muscle</tissue>
    </source>
</reference>
<dbReference type="SUPFAM" id="SSF109604">
    <property type="entry name" value="HD-domain/PDEase-like"/>
    <property type="match status" value="1"/>
</dbReference>
<dbReference type="PANTHER" id="PTHR11845:SF13">
    <property type="entry name" value="5'-DEOXYNUCLEOTIDASE HDDC2"/>
    <property type="match status" value="1"/>
</dbReference>
<evidence type="ECO:0000313" key="5">
    <source>
        <dbReference type="Proteomes" id="UP000324222"/>
    </source>
</evidence>
<dbReference type="PANTHER" id="PTHR11845">
    <property type="entry name" value="5'-DEOXYNUCLEOTIDASE HDDC2"/>
    <property type="match status" value="1"/>
</dbReference>
<dbReference type="GO" id="GO:0002953">
    <property type="term" value="F:5'-deoxynucleotidase activity"/>
    <property type="evidence" value="ECO:0007669"/>
    <property type="project" value="InterPro"/>
</dbReference>
<keyword evidence="1" id="KW-0479">Metal-binding</keyword>
<keyword evidence="5" id="KW-1185">Reference proteome</keyword>
<dbReference type="EMBL" id="VSRR010012463">
    <property type="protein sequence ID" value="MPC54574.1"/>
    <property type="molecule type" value="Genomic_DNA"/>
</dbReference>
<proteinExistence type="predicted"/>